<dbReference type="GO" id="GO:0006693">
    <property type="term" value="P:prostaglandin metabolic process"/>
    <property type="evidence" value="ECO:0007669"/>
    <property type="project" value="UniProtKB-KW"/>
</dbReference>
<dbReference type="GO" id="GO:0016404">
    <property type="term" value="F:15-hydroxyprostaglandin dehydrogenase (NAD+) activity"/>
    <property type="evidence" value="ECO:0007669"/>
    <property type="project" value="UniProtKB-EC"/>
</dbReference>
<dbReference type="InterPro" id="IPR002347">
    <property type="entry name" value="SDR_fam"/>
</dbReference>
<dbReference type="AlphaFoldDB" id="A0A6P4ZW91"/>
<evidence type="ECO:0000256" key="23">
    <source>
        <dbReference type="RuleBase" id="RU000363"/>
    </source>
</evidence>
<protein>
    <recommendedName>
        <fullName evidence="6">15-hydroxyprostaglandin dehydrogenase [NAD(+)]</fullName>
        <ecNumber evidence="4">1.1.1.141</ecNumber>
        <ecNumber evidence="5">1.1.1.232</ecNumber>
    </recommendedName>
    <alternativeName>
        <fullName evidence="8">Eicosanoid/docosanoid dehydrogenase [NAD(+)]</fullName>
    </alternativeName>
    <alternativeName>
        <fullName evidence="7">Prostaglandin dehydrogenase 1</fullName>
    </alternativeName>
</protein>
<dbReference type="GO" id="GO:0005737">
    <property type="term" value="C:cytoplasm"/>
    <property type="evidence" value="ECO:0007669"/>
    <property type="project" value="TreeGrafter"/>
</dbReference>
<name>A0A6P4ZW91_BRABE</name>
<evidence type="ECO:0000256" key="22">
    <source>
        <dbReference type="ARBA" id="ARBA00049188"/>
    </source>
</evidence>
<dbReference type="InterPro" id="IPR036291">
    <property type="entry name" value="NAD(P)-bd_dom_sf"/>
</dbReference>
<comment type="catalytic activity">
    <reaction evidence="21">
        <text>(15S)-hydroxy-(5Z,8Z,11Z,13E)-eicosatetraenoate + NAD(+) = 15-oxo-(5Z,8Z,11Z,13E)-eicosatetraenoate + NADH + H(+)</text>
        <dbReference type="Rhea" id="RHEA:23260"/>
        <dbReference type="ChEBI" id="CHEBI:15378"/>
        <dbReference type="ChEBI" id="CHEBI:57409"/>
        <dbReference type="ChEBI" id="CHEBI:57410"/>
        <dbReference type="ChEBI" id="CHEBI:57540"/>
        <dbReference type="ChEBI" id="CHEBI:57945"/>
        <dbReference type="EC" id="1.1.1.232"/>
    </reaction>
    <physiologicalReaction direction="left-to-right" evidence="21">
        <dbReference type="Rhea" id="RHEA:23261"/>
    </physiologicalReaction>
</comment>
<evidence type="ECO:0000313" key="25">
    <source>
        <dbReference type="RefSeq" id="XP_019638269.1"/>
    </source>
</evidence>
<dbReference type="PRINTS" id="PR00081">
    <property type="entry name" value="GDHRDH"/>
</dbReference>
<evidence type="ECO:0000256" key="17">
    <source>
        <dbReference type="ARBA" id="ARBA00048535"/>
    </source>
</evidence>
<evidence type="ECO:0000256" key="3">
    <source>
        <dbReference type="ARBA" id="ARBA00023002"/>
    </source>
</evidence>
<dbReference type="GO" id="GO:0047034">
    <property type="term" value="F:15-hydroxyicosatetraenoate dehydrogenase activity"/>
    <property type="evidence" value="ECO:0007669"/>
    <property type="project" value="UniProtKB-EC"/>
</dbReference>
<organism evidence="24 25">
    <name type="scientific">Branchiostoma belcheri</name>
    <name type="common">Amphioxus</name>
    <dbReference type="NCBI Taxonomy" id="7741"/>
    <lineage>
        <taxon>Eukaryota</taxon>
        <taxon>Metazoa</taxon>
        <taxon>Chordata</taxon>
        <taxon>Cephalochordata</taxon>
        <taxon>Leptocardii</taxon>
        <taxon>Amphioxiformes</taxon>
        <taxon>Branchiostomatidae</taxon>
        <taxon>Branchiostoma</taxon>
    </lineage>
</organism>
<evidence type="ECO:0000256" key="9">
    <source>
        <dbReference type="ARBA" id="ARBA00045705"/>
    </source>
</evidence>
<evidence type="ECO:0000256" key="14">
    <source>
        <dbReference type="ARBA" id="ARBA00048144"/>
    </source>
</evidence>
<accession>A0A6P4ZW91</accession>
<comment type="catalytic activity">
    <reaction evidence="10">
        <text>prostaglandin E1 + NAD(+) = 15-oxoprostaglandin E1 + NADH + H(+)</text>
        <dbReference type="Rhea" id="RHEA:16477"/>
        <dbReference type="ChEBI" id="CHEBI:15378"/>
        <dbReference type="ChEBI" id="CHEBI:57397"/>
        <dbReference type="ChEBI" id="CHEBI:57401"/>
        <dbReference type="ChEBI" id="CHEBI:57540"/>
        <dbReference type="ChEBI" id="CHEBI:57945"/>
    </reaction>
    <physiologicalReaction direction="left-to-right" evidence="10">
        <dbReference type="Rhea" id="RHEA:16478"/>
    </physiologicalReaction>
</comment>
<sequence length="258" mass="27879">MALMGKVALITGAAQGLGKAFSEALLKRGARVAMLDMKPEEGERTGQEMAEKFGPENSRFIQCDVTASEQLDGAFDKASSHFGGLDLVVNNAGILNEVQWERCLAINLEAVIRGTFTGLNHMSTQNGGRGGHIINVASIAGLLSSIPAAPVYTASKHGVVAASRCMGHAMHYKRHGVRVNVICPSFTDTDIVKVTEDSMGKDFWMVPKTYEKLGGLLPVSTVVEGFLQLVEDETRNGAVMRVTLAKGIDFKKYREDMF</sequence>
<comment type="catalytic activity">
    <reaction evidence="20">
        <text>resolvin D2 + NAD(+) = 16-oxoresolvin D2 + NADH + H(+)</text>
        <dbReference type="Rhea" id="RHEA:53588"/>
        <dbReference type="ChEBI" id="CHEBI:15378"/>
        <dbReference type="ChEBI" id="CHEBI:57540"/>
        <dbReference type="ChEBI" id="CHEBI:57945"/>
        <dbReference type="ChEBI" id="CHEBI:133367"/>
        <dbReference type="ChEBI" id="CHEBI:137498"/>
    </reaction>
    <physiologicalReaction direction="left-to-right" evidence="20">
        <dbReference type="Rhea" id="RHEA:53589"/>
    </physiologicalReaction>
</comment>
<comment type="catalytic activity">
    <reaction evidence="13">
        <text>15-oxo-(5S,6R)-dihydroxy-(7E,9E,11Z)-eicosatrienoate + NADH + H(+) = (5S,6R,15S)-trihydroxy-(7E,9E,11Z)-eicosatrienoate + NAD(+)</text>
        <dbReference type="Rhea" id="RHEA:41596"/>
        <dbReference type="ChEBI" id="CHEBI:15378"/>
        <dbReference type="ChEBI" id="CHEBI:57540"/>
        <dbReference type="ChEBI" id="CHEBI:57945"/>
        <dbReference type="ChEBI" id="CHEBI:78325"/>
        <dbReference type="ChEBI" id="CHEBI:78329"/>
    </reaction>
    <physiologicalReaction direction="left-to-right" evidence="13">
        <dbReference type="Rhea" id="RHEA:41597"/>
    </physiologicalReaction>
</comment>
<dbReference type="PANTHER" id="PTHR44229:SF4">
    <property type="entry name" value="15-HYDROXYPROSTAGLANDIN DEHYDROGENASE [NAD(+)]"/>
    <property type="match status" value="1"/>
</dbReference>
<evidence type="ECO:0000256" key="5">
    <source>
        <dbReference type="ARBA" id="ARBA00039060"/>
    </source>
</evidence>
<dbReference type="EC" id="1.1.1.232" evidence="5"/>
<comment type="catalytic activity">
    <reaction evidence="18">
        <text>prostaglandin A1 + NAD(+) = 15-oxo-prostaglandin A1 + NADH + H(+)</text>
        <dbReference type="Rhea" id="RHEA:41263"/>
        <dbReference type="ChEBI" id="CHEBI:15378"/>
        <dbReference type="ChEBI" id="CHEBI:57398"/>
        <dbReference type="ChEBI" id="CHEBI:57540"/>
        <dbReference type="ChEBI" id="CHEBI:57945"/>
        <dbReference type="ChEBI" id="CHEBI:85072"/>
    </reaction>
    <physiologicalReaction direction="left-to-right" evidence="18">
        <dbReference type="Rhea" id="RHEA:41264"/>
    </physiologicalReaction>
</comment>
<dbReference type="SUPFAM" id="SSF51735">
    <property type="entry name" value="NAD(P)-binding Rossmann-fold domains"/>
    <property type="match status" value="1"/>
</dbReference>
<evidence type="ECO:0000256" key="1">
    <source>
        <dbReference type="ARBA" id="ARBA00006484"/>
    </source>
</evidence>
<comment type="catalytic activity">
    <reaction evidence="17">
        <text>lipoxin A4 + NAD(+) = 15-oxo-(5S,6R)-dihydroxy-(7E,9E,11Z,13E)-eicosatetraenoate + NADH + H(+)</text>
        <dbReference type="Rhea" id="RHEA:41572"/>
        <dbReference type="ChEBI" id="CHEBI:15378"/>
        <dbReference type="ChEBI" id="CHEBI:57540"/>
        <dbReference type="ChEBI" id="CHEBI:57945"/>
        <dbReference type="ChEBI" id="CHEBI:67026"/>
        <dbReference type="ChEBI" id="CHEBI:78311"/>
    </reaction>
    <physiologicalReaction direction="left-to-right" evidence="17">
        <dbReference type="Rhea" id="RHEA:41573"/>
    </physiologicalReaction>
</comment>
<gene>
    <name evidence="25" type="primary">LOC109480505</name>
</gene>
<evidence type="ECO:0000256" key="18">
    <source>
        <dbReference type="ARBA" id="ARBA00048611"/>
    </source>
</evidence>
<keyword evidence="2" id="KW-0443">Lipid metabolism</keyword>
<keyword evidence="24" id="KW-1185">Reference proteome</keyword>
<comment type="catalytic activity">
    <reaction evidence="19">
        <text>prostaglandin E2 + NAD(+) = 15-oxoprostaglandin E2 + NADH + H(+)</text>
        <dbReference type="Rhea" id="RHEA:11876"/>
        <dbReference type="ChEBI" id="CHEBI:15378"/>
        <dbReference type="ChEBI" id="CHEBI:57400"/>
        <dbReference type="ChEBI" id="CHEBI:57540"/>
        <dbReference type="ChEBI" id="CHEBI:57945"/>
        <dbReference type="ChEBI" id="CHEBI:606564"/>
        <dbReference type="EC" id="1.1.1.141"/>
    </reaction>
    <physiologicalReaction direction="left-to-right" evidence="19">
        <dbReference type="Rhea" id="RHEA:11877"/>
    </physiologicalReaction>
</comment>
<dbReference type="FunFam" id="3.40.50.720:FF:000149">
    <property type="entry name" value="15-hydroxyprostaglandin dehydrogenase [NAD(+)]"/>
    <property type="match status" value="1"/>
</dbReference>
<evidence type="ECO:0000256" key="12">
    <source>
        <dbReference type="ARBA" id="ARBA00048008"/>
    </source>
</evidence>
<keyword evidence="3" id="KW-0560">Oxidoreductase</keyword>
<evidence type="ECO:0000256" key="13">
    <source>
        <dbReference type="ARBA" id="ARBA00048140"/>
    </source>
</evidence>
<dbReference type="CDD" id="cd05323">
    <property type="entry name" value="ADH_SDR_c_like"/>
    <property type="match status" value="1"/>
</dbReference>
<evidence type="ECO:0000256" key="19">
    <source>
        <dbReference type="ARBA" id="ARBA00048739"/>
    </source>
</evidence>
<dbReference type="EC" id="1.1.1.141" evidence="4"/>
<proteinExistence type="inferred from homology"/>
<evidence type="ECO:0000256" key="11">
    <source>
        <dbReference type="ARBA" id="ARBA00047672"/>
    </source>
</evidence>
<comment type="similarity">
    <text evidence="1 23">Belongs to the short-chain dehydrogenases/reductases (SDR) family.</text>
</comment>
<keyword evidence="2" id="KW-0276">Fatty acid metabolism</keyword>
<comment type="catalytic activity">
    <reaction evidence="14">
        <text>(11R)-hydroxy-(5Z,8Z,12E,14Z)-eicosatetraenoate + NAD(+) = 11-oxo-(5Z,8Z,12E,14Z)-eicosatetraenoate + NADH + H(+)</text>
        <dbReference type="Rhea" id="RHEA:48640"/>
        <dbReference type="ChEBI" id="CHEBI:15378"/>
        <dbReference type="ChEBI" id="CHEBI:57540"/>
        <dbReference type="ChEBI" id="CHEBI:57945"/>
        <dbReference type="ChEBI" id="CHEBI:78836"/>
        <dbReference type="ChEBI" id="CHEBI:90697"/>
    </reaction>
    <physiologicalReaction direction="left-to-right" evidence="14">
        <dbReference type="Rhea" id="RHEA:48641"/>
    </physiologicalReaction>
</comment>
<evidence type="ECO:0000256" key="15">
    <source>
        <dbReference type="ARBA" id="ARBA00048170"/>
    </source>
</evidence>
<evidence type="ECO:0000256" key="21">
    <source>
        <dbReference type="ARBA" id="ARBA00049151"/>
    </source>
</evidence>
<evidence type="ECO:0000256" key="6">
    <source>
        <dbReference type="ARBA" id="ARBA00040276"/>
    </source>
</evidence>
<comment type="catalytic activity">
    <reaction evidence="22">
        <text>resolvin E1 + NAD(+) = 18-oxo-resolvin E1 + NADH + H(+)</text>
        <dbReference type="Rhea" id="RHEA:49244"/>
        <dbReference type="ChEBI" id="CHEBI:15378"/>
        <dbReference type="ChEBI" id="CHEBI:57540"/>
        <dbReference type="ChEBI" id="CHEBI:57945"/>
        <dbReference type="ChEBI" id="CHEBI:91000"/>
        <dbReference type="ChEBI" id="CHEBI:91001"/>
    </reaction>
    <physiologicalReaction direction="left-to-right" evidence="22">
        <dbReference type="Rhea" id="RHEA:49245"/>
    </physiologicalReaction>
</comment>
<evidence type="ECO:0000256" key="10">
    <source>
        <dbReference type="ARBA" id="ARBA00047325"/>
    </source>
</evidence>
<comment type="catalytic activity">
    <reaction evidence="12">
        <text>14-hydroxy-(4Z,7Z,10Z,12E,16Z,19Z)-docosahexaenoate + NAD(+) = 14-oxo-(4Z,7Z,10Z,12E,16Z,19Z)-docosahexaenoate + NADH + H(+)</text>
        <dbReference type="Rhea" id="RHEA:48952"/>
        <dbReference type="ChEBI" id="CHEBI:15378"/>
        <dbReference type="ChEBI" id="CHEBI:57540"/>
        <dbReference type="ChEBI" id="CHEBI:57945"/>
        <dbReference type="ChEBI" id="CHEBI:90866"/>
        <dbReference type="ChEBI" id="CHEBI:90867"/>
    </reaction>
    <physiologicalReaction direction="left-to-right" evidence="12">
        <dbReference type="Rhea" id="RHEA:48953"/>
    </physiologicalReaction>
</comment>
<comment type="catalytic activity">
    <reaction evidence="16">
        <text>resolvin D2 + NAD(+) = 7-oxoresolvin D2 + NADH + H(+)</text>
        <dbReference type="Rhea" id="RHEA:53584"/>
        <dbReference type="ChEBI" id="CHEBI:15378"/>
        <dbReference type="ChEBI" id="CHEBI:57540"/>
        <dbReference type="ChEBI" id="CHEBI:57945"/>
        <dbReference type="ChEBI" id="CHEBI:133367"/>
        <dbReference type="ChEBI" id="CHEBI:137497"/>
    </reaction>
    <physiologicalReaction direction="left-to-right" evidence="16">
        <dbReference type="Rhea" id="RHEA:53585"/>
    </physiologicalReaction>
</comment>
<dbReference type="PRINTS" id="PR00080">
    <property type="entry name" value="SDRFAMILY"/>
</dbReference>
<dbReference type="RefSeq" id="XP_019638269.1">
    <property type="nucleotide sequence ID" value="XM_019782710.1"/>
</dbReference>
<evidence type="ECO:0000256" key="8">
    <source>
        <dbReference type="ARBA" id="ARBA00042026"/>
    </source>
</evidence>
<dbReference type="KEGG" id="bbel:109480505"/>
<dbReference type="Gene3D" id="3.40.50.720">
    <property type="entry name" value="NAD(P)-binding Rossmann-like Domain"/>
    <property type="match status" value="1"/>
</dbReference>
<evidence type="ECO:0000256" key="2">
    <source>
        <dbReference type="ARBA" id="ARBA00022501"/>
    </source>
</evidence>
<dbReference type="Pfam" id="PF00106">
    <property type="entry name" value="adh_short"/>
    <property type="match status" value="1"/>
</dbReference>
<dbReference type="Proteomes" id="UP000515135">
    <property type="component" value="Unplaced"/>
</dbReference>
<dbReference type="PANTHER" id="PTHR44229">
    <property type="entry name" value="15-HYDROXYPROSTAGLANDIN DEHYDROGENASE [NAD(+)]"/>
    <property type="match status" value="1"/>
</dbReference>
<reference evidence="25" key="1">
    <citation type="submission" date="2025-08" db="UniProtKB">
        <authorList>
            <consortium name="RefSeq"/>
        </authorList>
    </citation>
    <scope>IDENTIFICATION</scope>
    <source>
        <tissue evidence="25">Gonad</tissue>
    </source>
</reference>
<comment type="catalytic activity">
    <reaction evidence="15">
        <text>resolvin D1 + NAD(+) = 17-oxoresolvin D1 + NADH + H(+)</text>
        <dbReference type="Rhea" id="RHEA:50128"/>
        <dbReference type="ChEBI" id="CHEBI:15378"/>
        <dbReference type="ChEBI" id="CHEBI:57540"/>
        <dbReference type="ChEBI" id="CHEBI:57945"/>
        <dbReference type="ChEBI" id="CHEBI:132079"/>
        <dbReference type="ChEBI" id="CHEBI:132081"/>
    </reaction>
    <physiologicalReaction direction="left-to-right" evidence="15">
        <dbReference type="Rhea" id="RHEA:50129"/>
    </physiologicalReaction>
</comment>
<evidence type="ECO:0000256" key="16">
    <source>
        <dbReference type="ARBA" id="ARBA00048393"/>
    </source>
</evidence>
<keyword evidence="2" id="KW-0644">Prostaglandin metabolism</keyword>
<evidence type="ECO:0000256" key="20">
    <source>
        <dbReference type="ARBA" id="ARBA00048921"/>
    </source>
</evidence>
<evidence type="ECO:0000256" key="4">
    <source>
        <dbReference type="ARBA" id="ARBA00038968"/>
    </source>
</evidence>
<evidence type="ECO:0000313" key="24">
    <source>
        <dbReference type="Proteomes" id="UP000515135"/>
    </source>
</evidence>
<evidence type="ECO:0000256" key="7">
    <source>
        <dbReference type="ARBA" id="ARBA00041812"/>
    </source>
</evidence>
<dbReference type="OrthoDB" id="37659at2759"/>
<dbReference type="GeneID" id="109480505"/>
<comment type="catalytic activity">
    <reaction evidence="11">
        <text>resolvin D1 + NAD(+) = 8-oxoresolvin D1 + NADH + H(+)</text>
        <dbReference type="Rhea" id="RHEA:50124"/>
        <dbReference type="ChEBI" id="CHEBI:15378"/>
        <dbReference type="ChEBI" id="CHEBI:57540"/>
        <dbReference type="ChEBI" id="CHEBI:57945"/>
        <dbReference type="ChEBI" id="CHEBI:132079"/>
        <dbReference type="ChEBI" id="CHEBI:132080"/>
    </reaction>
    <physiologicalReaction direction="left-to-right" evidence="11">
        <dbReference type="Rhea" id="RHEA:50125"/>
    </physiologicalReaction>
</comment>
<comment type="function">
    <text evidence="9">Catalyzes the NAD-dependent dehydrogenation (oxidation) of a broad array of hydroxylated polyunsaturated fatty acids (mainly eicosanoids and docosanoids, including prostaglandins, lipoxins and resolvins), yielding their corresponding keto (oxo) metabolites. Decreases the levels of the pro-proliferative prostaglandins such as prostaglandin E2 (whose activity is increased in cancer because of an increase in the expression of cyclooxygenase 2) and generates oxo-fatty acid products that can profoundly influence cell function by abrogating pro-inflammatory cytokine expression. Converts resolvins E1, D1 and D2 to their oxo products, which represents a mode of resolvin inactivation. Resolvin E1 plays important roles during the resolution phase of acute inflammation, while resolvins D1 and D2 have a unique role in obesity-induced adipose inflammation.</text>
</comment>